<gene>
    <name evidence="1" type="ORF">Fcan01_01341</name>
</gene>
<proteinExistence type="predicted"/>
<name>A0A226F026_FOLCA</name>
<comment type="caution">
    <text evidence="1">The sequence shown here is derived from an EMBL/GenBank/DDBJ whole genome shotgun (WGS) entry which is preliminary data.</text>
</comment>
<dbReference type="OrthoDB" id="406152at2759"/>
<accession>A0A226F026</accession>
<dbReference type="OMA" id="FIDHSAK"/>
<organism evidence="1 2">
    <name type="scientific">Folsomia candida</name>
    <name type="common">Springtail</name>
    <dbReference type="NCBI Taxonomy" id="158441"/>
    <lineage>
        <taxon>Eukaryota</taxon>
        <taxon>Metazoa</taxon>
        <taxon>Ecdysozoa</taxon>
        <taxon>Arthropoda</taxon>
        <taxon>Hexapoda</taxon>
        <taxon>Collembola</taxon>
        <taxon>Entomobryomorpha</taxon>
        <taxon>Isotomoidea</taxon>
        <taxon>Isotomidae</taxon>
        <taxon>Proisotominae</taxon>
        <taxon>Folsomia</taxon>
    </lineage>
</organism>
<dbReference type="Proteomes" id="UP000198287">
    <property type="component" value="Unassembled WGS sequence"/>
</dbReference>
<reference evidence="1 2" key="1">
    <citation type="submission" date="2015-12" db="EMBL/GenBank/DDBJ databases">
        <title>The genome of Folsomia candida.</title>
        <authorList>
            <person name="Faddeeva A."/>
            <person name="Derks M.F."/>
            <person name="Anvar Y."/>
            <person name="Smit S."/>
            <person name="Van Straalen N."/>
            <person name="Roelofs D."/>
        </authorList>
    </citation>
    <scope>NUCLEOTIDE SEQUENCE [LARGE SCALE GENOMIC DNA]</scope>
    <source>
        <strain evidence="1 2">VU population</strain>
        <tissue evidence="1">Whole body</tissue>
    </source>
</reference>
<dbReference type="Gene3D" id="3.20.20.80">
    <property type="entry name" value="Glycosidases"/>
    <property type="match status" value="1"/>
</dbReference>
<sequence>MERRSAKIGITRKSMLKKEIRSCNVLTINSGLEFSIVYEDHNLGLAQEGGFITDILEQGANDMNFLRDNYFGMSNYLRINDTPVLMTFGPQTLTDGLQWDAIFEGVDPKPTFLTLWYQSHQGGSSCTGEYPWIYLDFIDGLNNFYNNRPLETKFGVVYPGFKGYYGEGGWAGPDWTIEPVGPETFRRTVDAAWNSDVEWVQVATWNDYGESTVIEPTREFGNEYLNILQEKQKVPYGNRELNLIKDLYLKRQHYAALGRTDVLEKLIQVNDALNDLQPDLAEKLLKGF</sequence>
<dbReference type="AlphaFoldDB" id="A0A226F026"/>
<keyword evidence="2" id="KW-1185">Reference proteome</keyword>
<evidence type="ECO:0000313" key="1">
    <source>
        <dbReference type="EMBL" id="OXA63165.1"/>
    </source>
</evidence>
<dbReference type="EMBL" id="LNIX01000001">
    <property type="protein sequence ID" value="OXA63165.1"/>
    <property type="molecule type" value="Genomic_DNA"/>
</dbReference>
<evidence type="ECO:0000313" key="2">
    <source>
        <dbReference type="Proteomes" id="UP000198287"/>
    </source>
</evidence>
<protein>
    <submittedName>
        <fullName evidence="1">Uncharacterized protein</fullName>
    </submittedName>
</protein>